<accession>A0A7J8HRJ0</accession>
<protein>
    <submittedName>
        <fullName evidence="1">Uncharacterized protein</fullName>
    </submittedName>
</protein>
<reference evidence="1 2" key="1">
    <citation type="journal article" date="2020" name="Nature">
        <title>Six reference-quality genomes reveal evolution of bat adaptations.</title>
        <authorList>
            <person name="Jebb D."/>
            <person name="Huang Z."/>
            <person name="Pippel M."/>
            <person name="Hughes G.M."/>
            <person name="Lavrichenko K."/>
            <person name="Devanna P."/>
            <person name="Winkler S."/>
            <person name="Jermiin L.S."/>
            <person name="Skirmuntt E.C."/>
            <person name="Katzourakis A."/>
            <person name="Burkitt-Gray L."/>
            <person name="Ray D.A."/>
            <person name="Sullivan K.A.M."/>
            <person name="Roscito J.G."/>
            <person name="Kirilenko B.M."/>
            <person name="Davalos L.M."/>
            <person name="Corthals A.P."/>
            <person name="Power M.L."/>
            <person name="Jones G."/>
            <person name="Ransome R.D."/>
            <person name="Dechmann D.K.N."/>
            <person name="Locatelli A.G."/>
            <person name="Puechmaille S.J."/>
            <person name="Fedrigo O."/>
            <person name="Jarvis E.D."/>
            <person name="Hiller M."/>
            <person name="Vernes S.C."/>
            <person name="Myers E.W."/>
            <person name="Teeling E.C."/>
        </authorList>
    </citation>
    <scope>NUCLEOTIDE SEQUENCE [LARGE SCALE GENOMIC DNA]</scope>
    <source>
        <strain evidence="1">MRouAeg1</strain>
        <tissue evidence="1">Muscle</tissue>
    </source>
</reference>
<gene>
    <name evidence="1" type="ORF">HJG63_011084</name>
</gene>
<dbReference type="EMBL" id="JACASE010000004">
    <property type="protein sequence ID" value="KAF6474986.1"/>
    <property type="molecule type" value="Genomic_DNA"/>
</dbReference>
<name>A0A7J8HRJ0_ROUAE</name>
<comment type="caution">
    <text evidence="1">The sequence shown here is derived from an EMBL/GenBank/DDBJ whole genome shotgun (WGS) entry which is preliminary data.</text>
</comment>
<dbReference type="AlphaFoldDB" id="A0A7J8HRJ0"/>
<sequence>MVWFPLCSVPAQHREKVDLEAIVGSRPPRAQAQGAVWGGPSARPFTVQFQSFLSHHQWAHSERGGQGFCRPRKGPEPRVGECGTIRPPSGLGSIPPQGPSLWDFLSSWAQPQVSSLTFYAMKYKPSKTTVNI</sequence>
<evidence type="ECO:0000313" key="1">
    <source>
        <dbReference type="EMBL" id="KAF6474986.1"/>
    </source>
</evidence>
<dbReference type="Proteomes" id="UP000593571">
    <property type="component" value="Unassembled WGS sequence"/>
</dbReference>
<proteinExistence type="predicted"/>
<keyword evidence="2" id="KW-1185">Reference proteome</keyword>
<evidence type="ECO:0000313" key="2">
    <source>
        <dbReference type="Proteomes" id="UP000593571"/>
    </source>
</evidence>
<organism evidence="1 2">
    <name type="scientific">Rousettus aegyptiacus</name>
    <name type="common">Egyptian fruit bat</name>
    <name type="synonym">Pteropus aegyptiacus</name>
    <dbReference type="NCBI Taxonomy" id="9407"/>
    <lineage>
        <taxon>Eukaryota</taxon>
        <taxon>Metazoa</taxon>
        <taxon>Chordata</taxon>
        <taxon>Craniata</taxon>
        <taxon>Vertebrata</taxon>
        <taxon>Euteleostomi</taxon>
        <taxon>Mammalia</taxon>
        <taxon>Eutheria</taxon>
        <taxon>Laurasiatheria</taxon>
        <taxon>Chiroptera</taxon>
        <taxon>Yinpterochiroptera</taxon>
        <taxon>Pteropodoidea</taxon>
        <taxon>Pteropodidae</taxon>
        <taxon>Rousettinae</taxon>
        <taxon>Rousettus</taxon>
    </lineage>
</organism>